<dbReference type="Gene3D" id="3.30.110.170">
    <property type="entry name" value="Protein of unknown function (DUF541), domain 1"/>
    <property type="match status" value="1"/>
</dbReference>
<organism evidence="2 3">
    <name type="scientific">Sutterella megalosphaeroides</name>
    <dbReference type="NCBI Taxonomy" id="2494234"/>
    <lineage>
        <taxon>Bacteria</taxon>
        <taxon>Pseudomonadati</taxon>
        <taxon>Pseudomonadota</taxon>
        <taxon>Betaproteobacteria</taxon>
        <taxon>Burkholderiales</taxon>
        <taxon>Sutterellaceae</taxon>
        <taxon>Sutterella</taxon>
    </lineage>
</organism>
<keyword evidence="1" id="KW-0732">Signal</keyword>
<keyword evidence="3" id="KW-1185">Reference proteome</keyword>
<dbReference type="Proteomes" id="UP000271003">
    <property type="component" value="Chromosome"/>
</dbReference>
<accession>A0A2Z6IFD1</accession>
<evidence type="ECO:0000313" key="2">
    <source>
        <dbReference type="EMBL" id="BBF23918.1"/>
    </source>
</evidence>
<dbReference type="Gene3D" id="3.30.70.2970">
    <property type="entry name" value="Protein of unknown function (DUF541), domain 2"/>
    <property type="match status" value="1"/>
</dbReference>
<feature type="chain" id="PRO_5016447474" evidence="1">
    <location>
        <begin position="31"/>
        <end position="253"/>
    </location>
</feature>
<dbReference type="InterPro" id="IPR052022">
    <property type="entry name" value="26kDa_periplasmic_antigen"/>
</dbReference>
<dbReference type="AlphaFoldDB" id="A0A2Z6IFD1"/>
<dbReference type="InterPro" id="IPR007497">
    <property type="entry name" value="SIMPL/DUF541"/>
</dbReference>
<reference evidence="2 3" key="1">
    <citation type="journal article" date="2018" name="Int. J. Syst. Evol. Microbiol.">
        <title>Mesosutterella multiformis gen. nov., sp. nov., a member of the family Sutterellaceae and Sutterella megalosphaeroides sp. nov., isolated from human faeces.</title>
        <authorList>
            <person name="Sakamoto M."/>
            <person name="Ikeyama N."/>
            <person name="Kunihiro T."/>
            <person name="Iino T."/>
            <person name="Yuki M."/>
            <person name="Ohkuma M."/>
        </authorList>
    </citation>
    <scope>NUCLEOTIDE SEQUENCE [LARGE SCALE GENOMIC DNA]</scope>
    <source>
        <strain evidence="2 3">6FBBBH3</strain>
    </source>
</reference>
<evidence type="ECO:0000256" key="1">
    <source>
        <dbReference type="SAM" id="SignalP"/>
    </source>
</evidence>
<protein>
    <submittedName>
        <fullName evidence="2">SIMPL domain-containing protein</fullName>
    </submittedName>
</protein>
<dbReference type="PANTHER" id="PTHR34387:SF2">
    <property type="entry name" value="SLR1258 PROTEIN"/>
    <property type="match status" value="1"/>
</dbReference>
<gene>
    <name evidence="2" type="ORF">SUTMEG_18090</name>
</gene>
<dbReference type="OrthoDB" id="9155075at2"/>
<dbReference type="RefSeq" id="WP_120177475.1">
    <property type="nucleotide sequence ID" value="NZ_AP018786.1"/>
</dbReference>
<dbReference type="KEGG" id="sutt:SUTMEG_18090"/>
<sequence length="253" mass="25962">MTNTNLRASMAAVAAASALALGTLSSGAIAAPQVAQAGALFSLQGEASRTLVNDEATLTFSVERVKNDVGTATNEVVAAANAVLDALKAFGPKAVAETNDFSTWPVYTRAKEGETPTIGAWGARQTIRVKVKDVTEVSKILEAAGKTMGYDGIAFGVSKDVQRRTNDELLAEAIADASSRAVIAAKALGLGEENVAVEQLTVGSGNAPSVRYYAAARAANDVALKSAAPAPAVSAGTSDVTLRVTMQVRIRPN</sequence>
<dbReference type="GO" id="GO:0006974">
    <property type="term" value="P:DNA damage response"/>
    <property type="evidence" value="ECO:0007669"/>
    <property type="project" value="TreeGrafter"/>
</dbReference>
<name>A0A2Z6IFD1_9BURK</name>
<feature type="signal peptide" evidence="1">
    <location>
        <begin position="1"/>
        <end position="30"/>
    </location>
</feature>
<proteinExistence type="predicted"/>
<dbReference type="PANTHER" id="PTHR34387">
    <property type="entry name" value="SLR1258 PROTEIN"/>
    <property type="match status" value="1"/>
</dbReference>
<dbReference type="EMBL" id="AP018786">
    <property type="protein sequence ID" value="BBF23918.1"/>
    <property type="molecule type" value="Genomic_DNA"/>
</dbReference>
<evidence type="ECO:0000313" key="3">
    <source>
        <dbReference type="Proteomes" id="UP000271003"/>
    </source>
</evidence>
<dbReference type="Pfam" id="PF04402">
    <property type="entry name" value="SIMPL"/>
    <property type="match status" value="1"/>
</dbReference>